<organism evidence="2 5">
    <name type="scientific">Aphanomyces astaci</name>
    <name type="common">Crayfish plague agent</name>
    <dbReference type="NCBI Taxonomy" id="112090"/>
    <lineage>
        <taxon>Eukaryota</taxon>
        <taxon>Sar</taxon>
        <taxon>Stramenopiles</taxon>
        <taxon>Oomycota</taxon>
        <taxon>Saprolegniomycetes</taxon>
        <taxon>Saprolegniales</taxon>
        <taxon>Verrucalvaceae</taxon>
        <taxon>Aphanomyces</taxon>
    </lineage>
</organism>
<name>A0A3R6WSX6_APHAT</name>
<dbReference type="Pfam" id="PF01370">
    <property type="entry name" value="Epimerase"/>
    <property type="match status" value="1"/>
</dbReference>
<protein>
    <recommendedName>
        <fullName evidence="1">NAD-dependent epimerase/dehydratase domain-containing protein</fullName>
    </recommendedName>
</protein>
<dbReference type="Proteomes" id="UP000285712">
    <property type="component" value="Unassembled WGS sequence"/>
</dbReference>
<dbReference type="AlphaFoldDB" id="A0A3R6WSX6"/>
<proteinExistence type="predicted"/>
<dbReference type="Proteomes" id="UP000285430">
    <property type="component" value="Unassembled WGS sequence"/>
</dbReference>
<dbReference type="InterPro" id="IPR036291">
    <property type="entry name" value="NAD(P)-bd_dom_sf"/>
</dbReference>
<accession>A0A3R6WSX6</accession>
<evidence type="ECO:0000313" key="4">
    <source>
        <dbReference type="Proteomes" id="UP000285430"/>
    </source>
</evidence>
<gene>
    <name evidence="2" type="ORF">DYB35_007906</name>
    <name evidence="3" type="ORF">DYB37_012204</name>
</gene>
<evidence type="ECO:0000259" key="1">
    <source>
        <dbReference type="Pfam" id="PF01370"/>
    </source>
</evidence>
<dbReference type="SUPFAM" id="SSF51735">
    <property type="entry name" value="NAD(P)-binding Rossmann-fold domains"/>
    <property type="match status" value="1"/>
</dbReference>
<dbReference type="Gene3D" id="3.40.50.720">
    <property type="entry name" value="NAD(P)-binding Rossmann-like Domain"/>
    <property type="match status" value="1"/>
</dbReference>
<evidence type="ECO:0000313" key="2">
    <source>
        <dbReference type="EMBL" id="RHY89581.1"/>
    </source>
</evidence>
<dbReference type="VEuPathDB" id="FungiDB:H257_17170"/>
<reference evidence="4 5" key="1">
    <citation type="submission" date="2018-08" db="EMBL/GenBank/DDBJ databases">
        <title>Aphanomyces genome sequencing and annotation.</title>
        <authorList>
            <person name="Minardi D."/>
            <person name="Oidtmann B."/>
            <person name="Van Der Giezen M."/>
            <person name="Studholme D.J."/>
        </authorList>
    </citation>
    <scope>NUCLEOTIDE SEQUENCE [LARGE SCALE GENOMIC DNA]</scope>
    <source>
        <strain evidence="3 4">Da</strain>
        <strain evidence="2 5">Sv</strain>
    </source>
</reference>
<comment type="caution">
    <text evidence="2">The sequence shown here is derived from an EMBL/GenBank/DDBJ whole genome shotgun (WGS) entry which is preliminary data.</text>
</comment>
<dbReference type="EMBL" id="QUTH01003590">
    <property type="protein sequence ID" value="RHZ18475.1"/>
    <property type="molecule type" value="Genomic_DNA"/>
</dbReference>
<evidence type="ECO:0000313" key="3">
    <source>
        <dbReference type="EMBL" id="RHZ18475.1"/>
    </source>
</evidence>
<feature type="domain" description="NAD-dependent epimerase/dehydratase" evidence="1">
    <location>
        <begin position="30"/>
        <end position="126"/>
    </location>
</feature>
<dbReference type="EMBL" id="QUTG01003970">
    <property type="protein sequence ID" value="RHY89581.1"/>
    <property type="molecule type" value="Genomic_DNA"/>
</dbReference>
<evidence type="ECO:0000313" key="5">
    <source>
        <dbReference type="Proteomes" id="UP000285712"/>
    </source>
</evidence>
<dbReference type="InterPro" id="IPR001509">
    <property type="entry name" value="Epimerase_deHydtase"/>
</dbReference>
<sequence>MRGITINCAFSYHNLTPPLDRIMATSLPRILVLGGVGMIGRNFVKYCVDNDLCSYIRVADKSMPEISYFRYERRQSSMPFASDIVEYVQADLTRDAHVDRAFKADTGPYDYVFNLAGETKCGQAESVYSSKVERPHSLRHP</sequence>